<feature type="transmembrane region" description="Helical" evidence="1">
    <location>
        <begin position="118"/>
        <end position="138"/>
    </location>
</feature>
<feature type="transmembrane region" description="Helical" evidence="1">
    <location>
        <begin position="6"/>
        <end position="21"/>
    </location>
</feature>
<keyword evidence="1" id="KW-1133">Transmembrane helix</keyword>
<feature type="transmembrane region" description="Helical" evidence="1">
    <location>
        <begin position="311"/>
        <end position="330"/>
    </location>
</feature>
<dbReference type="RefSeq" id="WP_171269884.1">
    <property type="nucleotide sequence ID" value="NZ_CP038445.1"/>
</dbReference>
<evidence type="ECO:0000313" key="4">
    <source>
        <dbReference type="Proteomes" id="UP000502657"/>
    </source>
</evidence>
<feature type="transmembrane region" description="Helical" evidence="1">
    <location>
        <begin position="28"/>
        <end position="47"/>
    </location>
</feature>
<proteinExistence type="predicted"/>
<feature type="transmembrane region" description="Helical" evidence="1">
    <location>
        <begin position="193"/>
        <end position="209"/>
    </location>
</feature>
<name>A0ABX6NYF1_AERME</name>
<dbReference type="Pfam" id="PF14897">
    <property type="entry name" value="EpsG"/>
    <property type="match status" value="1"/>
</dbReference>
<evidence type="ECO:0000313" key="3">
    <source>
        <dbReference type="EMBL" id="QJT40916.1"/>
    </source>
</evidence>
<evidence type="ECO:0000256" key="1">
    <source>
        <dbReference type="SAM" id="Phobius"/>
    </source>
</evidence>
<accession>A0ABX6NYF1</accession>
<organism evidence="3 4">
    <name type="scientific">Aeromonas media</name>
    <dbReference type="NCBI Taxonomy" id="651"/>
    <lineage>
        <taxon>Bacteria</taxon>
        <taxon>Pseudomonadati</taxon>
        <taxon>Pseudomonadota</taxon>
        <taxon>Gammaproteobacteria</taxon>
        <taxon>Aeromonadales</taxon>
        <taxon>Aeromonadaceae</taxon>
        <taxon>Aeromonas</taxon>
    </lineage>
</organism>
<feature type="transmembrane region" description="Helical" evidence="1">
    <location>
        <begin position="229"/>
        <end position="246"/>
    </location>
</feature>
<feature type="transmembrane region" description="Helical" evidence="1">
    <location>
        <begin position="258"/>
        <end position="279"/>
    </location>
</feature>
<protein>
    <submittedName>
        <fullName evidence="3">EpsG family protein</fullName>
    </submittedName>
</protein>
<feature type="transmembrane region" description="Helical" evidence="1">
    <location>
        <begin position="285"/>
        <end position="304"/>
    </location>
</feature>
<dbReference type="EMBL" id="CP038448">
    <property type="protein sequence ID" value="QJT40916.1"/>
    <property type="molecule type" value="Genomic_DNA"/>
</dbReference>
<keyword evidence="1" id="KW-0472">Membrane</keyword>
<evidence type="ECO:0000313" key="2">
    <source>
        <dbReference type="EMBL" id="QJT37146.1"/>
    </source>
</evidence>
<keyword evidence="1" id="KW-0812">Transmembrane</keyword>
<gene>
    <name evidence="2" type="ORF">E4188_00010</name>
    <name evidence="3" type="ORF">E4188_22135</name>
</gene>
<feature type="transmembrane region" description="Helical" evidence="1">
    <location>
        <begin position="158"/>
        <end position="181"/>
    </location>
</feature>
<dbReference type="EMBL" id="CP038448">
    <property type="protein sequence ID" value="QJT37146.1"/>
    <property type="molecule type" value="Genomic_DNA"/>
</dbReference>
<feature type="transmembrane region" description="Helical" evidence="1">
    <location>
        <begin position="87"/>
        <end position="106"/>
    </location>
</feature>
<sequence>MSAYVLLWVGVIVACLAISQYDRVINYMYLKAVFLALVLMIGFRHHVGGDWGNYQAIYDGLTHANWQQAMVATEPGYGLINWLAHQFGFTVHFVNFCCALIFVWGLSRLCLSQPQPWFALLISIPYLVSAVAMGYTRQSAAIGLMMVGLTVLIEHKPWQFFFLIFCAALFHKSAVVALMLIPLALPQLRLGKLFLIGVFVSSVGLFLVMDRLGGMWDLYVTQGMESDGGLVRVLLNSFPAIFFLIFRDKWRQRWPKTYSLVLWLSIAALVLLPLQFIASTAVDRLSLYIIPLQLLVLSQLPLFFTGTVKYLVLFGVICFYSAVYLVWLNFSDWAQCCWIPYDNILLSP</sequence>
<dbReference type="Proteomes" id="UP000502657">
    <property type="component" value="Chromosome"/>
</dbReference>
<keyword evidence="4" id="KW-1185">Reference proteome</keyword>
<reference evidence="3 4" key="1">
    <citation type="submission" date="2019-03" db="EMBL/GenBank/DDBJ databases">
        <title>Novel transposon Tn6433 accelerates the dissemination of tet(E) in Aeromonas from aerobic biofilm under oxytetracycline stress.</title>
        <authorList>
            <person name="Shi Y."/>
            <person name="Tian Z."/>
            <person name="Zhang Y."/>
            <person name="Zhang H."/>
            <person name="Yang M."/>
        </authorList>
    </citation>
    <scope>NUCLEOTIDE SEQUENCE [LARGE SCALE GENOMIC DNA]</scope>
    <source>
        <strain evidence="3 4">R50-22</strain>
    </source>
</reference>
<dbReference type="InterPro" id="IPR049458">
    <property type="entry name" value="EpsG-like"/>
</dbReference>